<reference evidence="5" key="1">
    <citation type="journal article" date="2016" name="Nat. Commun.">
        <title>The channel catfish genome sequence provides insights into the evolution of scale formation in teleosts.</title>
        <authorList>
            <person name="Liu Z."/>
            <person name="Liu S."/>
            <person name="Yao J."/>
            <person name="Bao L."/>
            <person name="Zhang J."/>
            <person name="Li Y."/>
            <person name="Jiang C."/>
            <person name="Sun L."/>
            <person name="Wang R."/>
            <person name="Zhang Y."/>
            <person name="Zhou T."/>
            <person name="Zeng Q."/>
            <person name="Fu Q."/>
            <person name="Gao S."/>
            <person name="Li N."/>
            <person name="Koren S."/>
            <person name="Jiang Y."/>
            <person name="Zimin A."/>
            <person name="Xu P."/>
            <person name="Phillippy A.M."/>
            <person name="Geng X."/>
            <person name="Song L."/>
            <person name="Sun F."/>
            <person name="Li C."/>
            <person name="Wang X."/>
            <person name="Chen A."/>
            <person name="Jin Y."/>
            <person name="Yuan Z."/>
            <person name="Yang Y."/>
            <person name="Tan S."/>
            <person name="Peatman E."/>
            <person name="Lu J."/>
            <person name="Qin Z."/>
            <person name="Dunham R."/>
            <person name="Li Z."/>
            <person name="Sonstegard T."/>
            <person name="Feng J."/>
            <person name="Danzmann R.G."/>
            <person name="Schroeder S."/>
            <person name="Scheffler B."/>
            <person name="Duke M.V."/>
            <person name="Ballard L."/>
            <person name="Kucuktas H."/>
            <person name="Kaltenboeck L."/>
            <person name="Liu H."/>
            <person name="Armbruster J."/>
            <person name="Xie Y."/>
            <person name="Kirby M.L."/>
            <person name="Tian Y."/>
            <person name="Flanagan M.E."/>
            <person name="Mu W."/>
            <person name="Waldbieser G.C."/>
        </authorList>
    </citation>
    <scope>NUCLEOTIDE SEQUENCE [LARGE SCALE GENOMIC DNA]</scope>
    <source>
        <strain evidence="5">SDA103</strain>
    </source>
</reference>
<proteinExistence type="predicted"/>
<dbReference type="GO" id="GO:0006622">
    <property type="term" value="P:protein targeting to lysosome"/>
    <property type="evidence" value="ECO:0007669"/>
    <property type="project" value="TreeGrafter"/>
</dbReference>
<sequence>MATPFVPVPVPIDQVLSASSGARRPKRASSVGSASSSSESSSTKGAAEDSGLGRSGNVSCFIASCQSPVTKARVNGVESTVEYSSCVRPDTPTDALGWEERPITPTVLGYEVMEERAKFTLKEMFPGFRLALPPKRWFKDNYDTDFLEDRQLGLQAFLQNLVAHKDIANCVPVREFLCLDEPPGPFDSLEESRAFCETLEEGNYRLQKELLEKQKEISSLKKILEEKELYIHLLEKRINGESLTPESPYGLSAQGSESSVDAESSTAEADQDMPEETGSCEHQASRSSSACWCGPTISSSPPVIQVTQVEQ</sequence>
<reference evidence="6" key="2">
    <citation type="submission" date="2025-08" db="UniProtKB">
        <authorList>
            <consortium name="RefSeq"/>
        </authorList>
    </citation>
    <scope>IDENTIFICATION</scope>
    <source>
        <tissue evidence="6">Blood</tissue>
    </source>
</reference>
<keyword evidence="5" id="KW-1185">Reference proteome</keyword>
<dbReference type="Proteomes" id="UP000221080">
    <property type="component" value="Chromosome 1"/>
</dbReference>
<feature type="compositionally biased region" description="Low complexity" evidence="3">
    <location>
        <begin position="29"/>
        <end position="42"/>
    </location>
</feature>
<feature type="compositionally biased region" description="Polar residues" evidence="3">
    <location>
        <begin position="253"/>
        <end position="268"/>
    </location>
</feature>
<feature type="domain" description="PX" evidence="4">
    <location>
        <begin position="121"/>
        <end position="177"/>
    </location>
</feature>
<dbReference type="GO" id="GO:0005770">
    <property type="term" value="C:late endosome"/>
    <property type="evidence" value="ECO:0007669"/>
    <property type="project" value="TreeGrafter"/>
</dbReference>
<dbReference type="PANTHER" id="PTHR22999:SF23">
    <property type="entry name" value="SORTING NEXIN-16"/>
    <property type="match status" value="1"/>
</dbReference>
<feature type="region of interest" description="Disordered" evidence="3">
    <location>
        <begin position="14"/>
        <end position="52"/>
    </location>
</feature>
<dbReference type="GO" id="GO:0045022">
    <property type="term" value="P:early endosome to late endosome transport"/>
    <property type="evidence" value="ECO:0007669"/>
    <property type="project" value="TreeGrafter"/>
</dbReference>
<protein>
    <submittedName>
        <fullName evidence="6">Sorting nexin-16 isoform X3</fullName>
    </submittedName>
</protein>
<accession>A0A9F7TP15</accession>
<evidence type="ECO:0000259" key="4">
    <source>
        <dbReference type="Pfam" id="PF00787"/>
    </source>
</evidence>
<feature type="region of interest" description="Disordered" evidence="3">
    <location>
        <begin position="244"/>
        <end position="311"/>
    </location>
</feature>
<dbReference type="InterPro" id="IPR036871">
    <property type="entry name" value="PX_dom_sf"/>
</dbReference>
<evidence type="ECO:0000313" key="6">
    <source>
        <dbReference type="RefSeq" id="XP_053539884.1"/>
    </source>
</evidence>
<name>A0A9F7TP15_ICTPU</name>
<dbReference type="SUPFAM" id="SSF64268">
    <property type="entry name" value="PX domain"/>
    <property type="match status" value="1"/>
</dbReference>
<dbReference type="RefSeq" id="XP_053539884.1">
    <property type="nucleotide sequence ID" value="XM_053683909.1"/>
</dbReference>
<evidence type="ECO:0000313" key="5">
    <source>
        <dbReference type="Proteomes" id="UP000221080"/>
    </source>
</evidence>
<dbReference type="GeneID" id="108272138"/>
<dbReference type="Gene3D" id="3.30.1520.10">
    <property type="entry name" value="Phox-like domain"/>
    <property type="match status" value="1"/>
</dbReference>
<feature type="compositionally biased region" description="Polar residues" evidence="3">
    <location>
        <begin position="280"/>
        <end position="311"/>
    </location>
</feature>
<dbReference type="AlphaFoldDB" id="A0A9F7TP15"/>
<dbReference type="CTD" id="64089"/>
<comment type="subcellular location">
    <subcellularLocation>
        <location evidence="1">Cytoplasm</location>
    </subcellularLocation>
</comment>
<keyword evidence="2" id="KW-0963">Cytoplasm</keyword>
<dbReference type="Pfam" id="PF00787">
    <property type="entry name" value="PX"/>
    <property type="match status" value="1"/>
</dbReference>
<evidence type="ECO:0000256" key="3">
    <source>
        <dbReference type="SAM" id="MobiDB-lite"/>
    </source>
</evidence>
<evidence type="ECO:0000256" key="1">
    <source>
        <dbReference type="ARBA" id="ARBA00004496"/>
    </source>
</evidence>
<dbReference type="GO" id="GO:0008333">
    <property type="term" value="P:endosome to lysosome transport"/>
    <property type="evidence" value="ECO:0007669"/>
    <property type="project" value="TreeGrafter"/>
</dbReference>
<dbReference type="InterPro" id="IPR051837">
    <property type="entry name" value="SortingNexin/PXDomain-PKLike"/>
</dbReference>
<dbReference type="GO" id="GO:0005769">
    <property type="term" value="C:early endosome"/>
    <property type="evidence" value="ECO:0007669"/>
    <property type="project" value="TreeGrafter"/>
</dbReference>
<gene>
    <name evidence="6" type="primary">snx16</name>
</gene>
<organism evidence="5 6">
    <name type="scientific">Ictalurus punctatus</name>
    <name type="common">Channel catfish</name>
    <name type="synonym">Silurus punctatus</name>
    <dbReference type="NCBI Taxonomy" id="7998"/>
    <lineage>
        <taxon>Eukaryota</taxon>
        <taxon>Metazoa</taxon>
        <taxon>Chordata</taxon>
        <taxon>Craniata</taxon>
        <taxon>Vertebrata</taxon>
        <taxon>Euteleostomi</taxon>
        <taxon>Actinopterygii</taxon>
        <taxon>Neopterygii</taxon>
        <taxon>Teleostei</taxon>
        <taxon>Ostariophysi</taxon>
        <taxon>Siluriformes</taxon>
        <taxon>Ictaluridae</taxon>
        <taxon>Ictalurus</taxon>
    </lineage>
</organism>
<dbReference type="GO" id="GO:0035091">
    <property type="term" value="F:phosphatidylinositol binding"/>
    <property type="evidence" value="ECO:0007669"/>
    <property type="project" value="InterPro"/>
</dbReference>
<dbReference type="PANTHER" id="PTHR22999">
    <property type="entry name" value="PX SERINE/THREONINE KINASE PXK"/>
    <property type="match status" value="1"/>
</dbReference>
<evidence type="ECO:0000256" key="2">
    <source>
        <dbReference type="ARBA" id="ARBA00022490"/>
    </source>
</evidence>
<dbReference type="InterPro" id="IPR001683">
    <property type="entry name" value="PX_dom"/>
</dbReference>